<protein>
    <recommendedName>
        <fullName evidence="4">Mandelate racemase/muconate lactonizing enzyme C-terminal domain-containing protein</fullName>
    </recommendedName>
</protein>
<name>A0A0A3HYE8_9BACL</name>
<dbReference type="Pfam" id="PF13378">
    <property type="entry name" value="MR_MLE_C"/>
    <property type="match status" value="1"/>
</dbReference>
<dbReference type="InterPro" id="IPR036849">
    <property type="entry name" value="Enolase-like_C_sf"/>
</dbReference>
<dbReference type="Pfam" id="PF02746">
    <property type="entry name" value="MR_MLE_N"/>
    <property type="match status" value="1"/>
</dbReference>
<evidence type="ECO:0000313" key="6">
    <source>
        <dbReference type="Proteomes" id="UP000030416"/>
    </source>
</evidence>
<gene>
    <name evidence="5" type="ORF">CD29_14355</name>
</gene>
<dbReference type="SMART" id="SM00922">
    <property type="entry name" value="MR_MLE"/>
    <property type="match status" value="1"/>
</dbReference>
<dbReference type="SFLD" id="SFLDS00001">
    <property type="entry name" value="Enolase"/>
    <property type="match status" value="1"/>
</dbReference>
<dbReference type="InterPro" id="IPR046945">
    <property type="entry name" value="RHMD-like"/>
</dbReference>
<proteinExistence type="predicted"/>
<dbReference type="SUPFAM" id="SSF54826">
    <property type="entry name" value="Enolase N-terminal domain-like"/>
    <property type="match status" value="1"/>
</dbReference>
<dbReference type="InterPro" id="IPR029065">
    <property type="entry name" value="Enolase_C-like"/>
</dbReference>
<dbReference type="CDD" id="cd03316">
    <property type="entry name" value="MR_like"/>
    <property type="match status" value="1"/>
</dbReference>
<evidence type="ECO:0000259" key="4">
    <source>
        <dbReference type="SMART" id="SM00922"/>
    </source>
</evidence>
<keyword evidence="2" id="KW-0479">Metal-binding</keyword>
<dbReference type="SFLD" id="SFLDG00179">
    <property type="entry name" value="mandelate_racemase"/>
    <property type="match status" value="1"/>
</dbReference>
<dbReference type="PANTHER" id="PTHR13794:SF58">
    <property type="entry name" value="MITOCHONDRIAL ENOLASE SUPERFAMILY MEMBER 1"/>
    <property type="match status" value="1"/>
</dbReference>
<dbReference type="eggNOG" id="COG4948">
    <property type="taxonomic scope" value="Bacteria"/>
</dbReference>
<dbReference type="GO" id="GO:0000287">
    <property type="term" value="F:magnesium ion binding"/>
    <property type="evidence" value="ECO:0007669"/>
    <property type="project" value="TreeGrafter"/>
</dbReference>
<dbReference type="Gene3D" id="3.30.390.10">
    <property type="entry name" value="Enolase-like, N-terminal domain"/>
    <property type="match status" value="1"/>
</dbReference>
<accession>A0A0A3HYE8</accession>
<comment type="cofactor">
    <cofactor evidence="1">
        <name>Mg(2+)</name>
        <dbReference type="ChEBI" id="CHEBI:18420"/>
    </cofactor>
</comment>
<organism evidence="5 6">
    <name type="scientific">Ureibacillus manganicus DSM 26584</name>
    <dbReference type="NCBI Taxonomy" id="1384049"/>
    <lineage>
        <taxon>Bacteria</taxon>
        <taxon>Bacillati</taxon>
        <taxon>Bacillota</taxon>
        <taxon>Bacilli</taxon>
        <taxon>Bacillales</taxon>
        <taxon>Caryophanaceae</taxon>
        <taxon>Ureibacillus</taxon>
    </lineage>
</organism>
<keyword evidence="3" id="KW-0460">Magnesium</keyword>
<evidence type="ECO:0000256" key="2">
    <source>
        <dbReference type="ARBA" id="ARBA00022723"/>
    </source>
</evidence>
<dbReference type="PANTHER" id="PTHR13794">
    <property type="entry name" value="ENOLASE SUPERFAMILY, MANDELATE RACEMASE"/>
    <property type="match status" value="1"/>
</dbReference>
<dbReference type="InterPro" id="IPR029017">
    <property type="entry name" value="Enolase-like_N"/>
</dbReference>
<evidence type="ECO:0000256" key="3">
    <source>
        <dbReference type="ARBA" id="ARBA00022842"/>
    </source>
</evidence>
<keyword evidence="6" id="KW-1185">Reference proteome</keyword>
<sequence length="375" mass="41890">MEIVKNIKVSTINIPLDDPVWLGSYSVNSREYCLVEVITNLDRIGVGLAFTRGGDLSTAILKNIAPFVIGEDVNNIEAIWEKAYIGNRLNGRQGLFMRALSLVDLALWDLKGKKANMPLYELLGGYKKSIPVLMAGGYYAPNKDITQLCQEYEEYVEHGYKQLKLMVGGASMEEDYERFVALRKFLPDDVSLAIDTNGSWTDLHETARWVNKAEKEGCYLSFIEEPLPPENKEGLSLLRNKIDTKIAMGEFIAGRWEFLDIMNRQVVDVVRADTTLCGGITEWKRIASLAAAHNLKLFPHYYASLHLNVALAFPNVEMIEVVSTKGKNSSFSLIAGENYTIQNGVATPKDLPGLGLTIDDELVKFYLTTEASFIS</sequence>
<dbReference type="Gene3D" id="3.20.20.120">
    <property type="entry name" value="Enolase-like C-terminal domain"/>
    <property type="match status" value="1"/>
</dbReference>
<dbReference type="GO" id="GO:0016836">
    <property type="term" value="F:hydro-lyase activity"/>
    <property type="evidence" value="ECO:0007669"/>
    <property type="project" value="TreeGrafter"/>
</dbReference>
<dbReference type="SUPFAM" id="SSF51604">
    <property type="entry name" value="Enolase C-terminal domain-like"/>
    <property type="match status" value="1"/>
</dbReference>
<dbReference type="GO" id="GO:0016052">
    <property type="term" value="P:carbohydrate catabolic process"/>
    <property type="evidence" value="ECO:0007669"/>
    <property type="project" value="TreeGrafter"/>
</dbReference>
<feature type="domain" description="Mandelate racemase/muconate lactonizing enzyme C-terminal" evidence="4">
    <location>
        <begin position="145"/>
        <end position="245"/>
    </location>
</feature>
<dbReference type="InterPro" id="IPR013341">
    <property type="entry name" value="Mandelate_racemase_N_dom"/>
</dbReference>
<dbReference type="Proteomes" id="UP000030416">
    <property type="component" value="Unassembled WGS sequence"/>
</dbReference>
<dbReference type="OrthoDB" id="9775391at2"/>
<dbReference type="AlphaFoldDB" id="A0A0A3HYE8"/>
<dbReference type="EMBL" id="JPVN01000017">
    <property type="protein sequence ID" value="KGR77631.1"/>
    <property type="molecule type" value="Genomic_DNA"/>
</dbReference>
<dbReference type="STRING" id="1384049.CD29_14355"/>
<dbReference type="RefSeq" id="WP_036187992.1">
    <property type="nucleotide sequence ID" value="NZ_AVDA01000017.1"/>
</dbReference>
<dbReference type="InterPro" id="IPR013342">
    <property type="entry name" value="Mandelate_racemase_C"/>
</dbReference>
<comment type="caution">
    <text evidence="5">The sequence shown here is derived from an EMBL/GenBank/DDBJ whole genome shotgun (WGS) entry which is preliminary data.</text>
</comment>
<reference evidence="5 6" key="1">
    <citation type="submission" date="2014-02" db="EMBL/GenBank/DDBJ databases">
        <title>Draft genome sequence of Lysinibacillus manganicus DSM 26584T.</title>
        <authorList>
            <person name="Zhang F."/>
            <person name="Wang G."/>
            <person name="Zhang L."/>
        </authorList>
    </citation>
    <scope>NUCLEOTIDE SEQUENCE [LARGE SCALE GENOMIC DNA]</scope>
    <source>
        <strain evidence="5 6">DSM 26584</strain>
    </source>
</reference>
<evidence type="ECO:0000256" key="1">
    <source>
        <dbReference type="ARBA" id="ARBA00001946"/>
    </source>
</evidence>
<evidence type="ECO:0000313" key="5">
    <source>
        <dbReference type="EMBL" id="KGR77631.1"/>
    </source>
</evidence>